<reference evidence="2" key="2">
    <citation type="submission" date="2021-01" db="UniProtKB">
        <authorList>
            <consortium name="EnsemblPlants"/>
        </authorList>
    </citation>
    <scope>IDENTIFICATION</scope>
</reference>
<keyword evidence="3" id="KW-1185">Reference proteome</keyword>
<protein>
    <submittedName>
        <fullName evidence="2">Uncharacterized protein</fullName>
    </submittedName>
</protein>
<dbReference type="EnsemblPlants" id="QL08p001094:mrna">
    <property type="protein sequence ID" value="QL08p001094:mrna"/>
    <property type="gene ID" value="QL08p001094"/>
</dbReference>
<accession>A0A7N2M8V2</accession>
<reference evidence="2 3" key="1">
    <citation type="journal article" date="2016" name="G3 (Bethesda)">
        <title>First Draft Assembly and Annotation of the Genome of a California Endemic Oak Quercus lobata Nee (Fagaceae).</title>
        <authorList>
            <person name="Sork V.L."/>
            <person name="Fitz-Gibbon S.T."/>
            <person name="Puiu D."/>
            <person name="Crepeau M."/>
            <person name="Gugger P.F."/>
            <person name="Sherman R."/>
            <person name="Stevens K."/>
            <person name="Langley C.H."/>
            <person name="Pellegrini M."/>
            <person name="Salzberg S.L."/>
        </authorList>
    </citation>
    <scope>NUCLEOTIDE SEQUENCE [LARGE SCALE GENOMIC DNA]</scope>
    <source>
        <strain evidence="2 3">cv. SW786</strain>
    </source>
</reference>
<feature type="region of interest" description="Disordered" evidence="1">
    <location>
        <begin position="1"/>
        <end position="29"/>
    </location>
</feature>
<organism evidence="2 3">
    <name type="scientific">Quercus lobata</name>
    <name type="common">Valley oak</name>
    <dbReference type="NCBI Taxonomy" id="97700"/>
    <lineage>
        <taxon>Eukaryota</taxon>
        <taxon>Viridiplantae</taxon>
        <taxon>Streptophyta</taxon>
        <taxon>Embryophyta</taxon>
        <taxon>Tracheophyta</taxon>
        <taxon>Spermatophyta</taxon>
        <taxon>Magnoliopsida</taxon>
        <taxon>eudicotyledons</taxon>
        <taxon>Gunneridae</taxon>
        <taxon>Pentapetalae</taxon>
        <taxon>rosids</taxon>
        <taxon>fabids</taxon>
        <taxon>Fagales</taxon>
        <taxon>Fagaceae</taxon>
        <taxon>Quercus</taxon>
    </lineage>
</organism>
<dbReference type="EMBL" id="LRBV02000008">
    <property type="status" value="NOT_ANNOTATED_CDS"/>
    <property type="molecule type" value="Genomic_DNA"/>
</dbReference>
<sequence length="86" mass="10258">MDWQQSNGINQGRGDNGVHDSRMSPNDLRLKQINKRKMKRIQRVFEERRKMDQSQKLSKTIQPARHNMQQQRSDLKDVLFCGKHQP</sequence>
<feature type="compositionally biased region" description="Polar residues" evidence="1">
    <location>
        <begin position="1"/>
        <end position="10"/>
    </location>
</feature>
<dbReference type="Gramene" id="QL08p001094:mrna">
    <property type="protein sequence ID" value="QL08p001094:mrna"/>
    <property type="gene ID" value="QL08p001094"/>
</dbReference>
<feature type="region of interest" description="Disordered" evidence="1">
    <location>
        <begin position="46"/>
        <end position="86"/>
    </location>
</feature>
<evidence type="ECO:0000313" key="2">
    <source>
        <dbReference type="EnsemblPlants" id="QL08p001094:mrna"/>
    </source>
</evidence>
<evidence type="ECO:0000313" key="3">
    <source>
        <dbReference type="Proteomes" id="UP000594261"/>
    </source>
</evidence>
<dbReference type="Proteomes" id="UP000594261">
    <property type="component" value="Chromosome 8"/>
</dbReference>
<evidence type="ECO:0000256" key="1">
    <source>
        <dbReference type="SAM" id="MobiDB-lite"/>
    </source>
</evidence>
<proteinExistence type="predicted"/>
<dbReference type="AlphaFoldDB" id="A0A7N2M8V2"/>
<feature type="compositionally biased region" description="Polar residues" evidence="1">
    <location>
        <begin position="54"/>
        <end position="72"/>
    </location>
</feature>
<name>A0A7N2M8V2_QUELO</name>
<dbReference type="InParanoid" id="A0A7N2M8V2"/>